<reference evidence="3 4" key="1">
    <citation type="submission" date="2020-03" db="EMBL/GenBank/DDBJ databases">
        <title>Genomic Encyclopedia of Type Strains, Phase IV (KMG-IV): sequencing the most valuable type-strain genomes for metagenomic binning, comparative biology and taxonomic classification.</title>
        <authorList>
            <person name="Goeker M."/>
        </authorList>
    </citation>
    <scope>NUCLEOTIDE SEQUENCE [LARGE SCALE GENOMIC DNA]</scope>
    <source>
        <strain evidence="3 4">DSM 105096</strain>
    </source>
</reference>
<evidence type="ECO:0000256" key="1">
    <source>
        <dbReference type="SAM" id="MobiDB-lite"/>
    </source>
</evidence>
<keyword evidence="4" id="KW-1185">Reference proteome</keyword>
<dbReference type="InterPro" id="IPR036737">
    <property type="entry name" value="OmpA-like_sf"/>
</dbReference>
<feature type="compositionally biased region" description="Polar residues" evidence="1">
    <location>
        <begin position="506"/>
        <end position="519"/>
    </location>
</feature>
<dbReference type="RefSeq" id="WP_168039138.1">
    <property type="nucleotide sequence ID" value="NZ_JAATJH010000006.1"/>
</dbReference>
<feature type="region of interest" description="Disordered" evidence="1">
    <location>
        <begin position="368"/>
        <end position="393"/>
    </location>
</feature>
<dbReference type="Pfam" id="PF07676">
    <property type="entry name" value="PD40"/>
    <property type="match status" value="1"/>
</dbReference>
<dbReference type="Proteomes" id="UP000770785">
    <property type="component" value="Unassembled WGS sequence"/>
</dbReference>
<evidence type="ECO:0000313" key="4">
    <source>
        <dbReference type="Proteomes" id="UP000770785"/>
    </source>
</evidence>
<evidence type="ECO:0000313" key="3">
    <source>
        <dbReference type="EMBL" id="NJC27744.1"/>
    </source>
</evidence>
<organism evidence="3 4">
    <name type="scientific">Neolewinella antarctica</name>
    <dbReference type="NCBI Taxonomy" id="442734"/>
    <lineage>
        <taxon>Bacteria</taxon>
        <taxon>Pseudomonadati</taxon>
        <taxon>Bacteroidota</taxon>
        <taxon>Saprospiria</taxon>
        <taxon>Saprospirales</taxon>
        <taxon>Lewinellaceae</taxon>
        <taxon>Neolewinella</taxon>
    </lineage>
</organism>
<gene>
    <name evidence="3" type="ORF">GGR27_003262</name>
</gene>
<dbReference type="InterPro" id="IPR011659">
    <property type="entry name" value="WD40"/>
</dbReference>
<dbReference type="Pfam" id="PF00691">
    <property type="entry name" value="OmpA"/>
    <property type="match status" value="1"/>
</dbReference>
<dbReference type="InterPro" id="IPR006665">
    <property type="entry name" value="OmpA-like"/>
</dbReference>
<proteinExistence type="predicted"/>
<dbReference type="Gene3D" id="3.30.1330.60">
    <property type="entry name" value="OmpA-like domain"/>
    <property type="match status" value="1"/>
</dbReference>
<feature type="domain" description="OmpA-like" evidence="2">
    <location>
        <begin position="613"/>
        <end position="690"/>
    </location>
</feature>
<comment type="caution">
    <text evidence="3">The sequence shown here is derived from an EMBL/GenBank/DDBJ whole genome shotgun (WGS) entry which is preliminary data.</text>
</comment>
<feature type="region of interest" description="Disordered" evidence="1">
    <location>
        <begin position="540"/>
        <end position="608"/>
    </location>
</feature>
<feature type="compositionally biased region" description="Basic and acidic residues" evidence="1">
    <location>
        <begin position="467"/>
        <end position="489"/>
    </location>
</feature>
<dbReference type="InterPro" id="IPR011042">
    <property type="entry name" value="6-blade_b-propeller_TolB-like"/>
</dbReference>
<dbReference type="EMBL" id="JAATJH010000006">
    <property type="protein sequence ID" value="NJC27744.1"/>
    <property type="molecule type" value="Genomic_DNA"/>
</dbReference>
<dbReference type="Gene3D" id="2.120.10.30">
    <property type="entry name" value="TolB, C-terminal domain"/>
    <property type="match status" value="1"/>
</dbReference>
<name>A0ABX0XEK1_9BACT</name>
<dbReference type="SUPFAM" id="SSF82171">
    <property type="entry name" value="DPP6 N-terminal domain-like"/>
    <property type="match status" value="1"/>
</dbReference>
<evidence type="ECO:0000259" key="2">
    <source>
        <dbReference type="Pfam" id="PF00691"/>
    </source>
</evidence>
<accession>A0ABX0XEK1</accession>
<feature type="region of interest" description="Disordered" evidence="1">
    <location>
        <begin position="410"/>
        <end position="520"/>
    </location>
</feature>
<protein>
    <submittedName>
        <fullName evidence="3">Outer membrane protein OmpA-like peptidoglycan-associated protein</fullName>
    </submittedName>
</protein>
<sequence>MVLLQVQFGRAQSAADGRIGTGKSIETGPVLSPDGSELYFTRPDHRNNQGRDDAADIWLRTRAANGRWNRAINPGSPINSYAADRALGLSPDGNTLAVLRAGDHLEIETLQRNGRSWVRVALSRVPGEVGESKDIGYNVLTGELIFVRGSGTDDQDLYLTQLGTDGEWSAAQPLTKLNTAANESRSSFGSDGRTLYFFRANAGWFKQVDRAVEPTLTRVPIFSKRFAVGLNGDARRMQSVVELPGPGKRGELRGMLVAENDHPAPGRVVRVAPGDLPVMTTTGVRIDGLSPDGSKIGLFLRSDERLVDGQELADLNQIGVPVGGTTAVSMVARPEQKINQLESQVAERESALRKLIEEQRYVSDGAQLAGSRTSELGPAQLDTLPKGSGTRDRYAEDLSELEILKEKFRRQQEERQRVAAGGSRKSARTSSTQDASRGRRSSREKATTDGSARPRGGSSDQTGYLAEIRERQRRDSLDRAATRRSDGERKQKKQAWEYAAQRDLPVNNSEPTSATNQSDARYDQQLAELAALREEVVRLRTQQDTERPAPAPEAYGTPSGYVPPADRDWTSRTPAPSTAEAPMNTAYPTNPAPATAPPAAKRSGQKTRTDVTFIPNTAYVDGGGYDGLEQICRAVEAARAPVTIVVHTRADLEKRPAQLLSEERAVKIGNYLRERGIAERHFHVLGYGNNLTGKGGERVEIW</sequence>
<dbReference type="SUPFAM" id="SSF103088">
    <property type="entry name" value="OmpA-like"/>
    <property type="match status" value="1"/>
</dbReference>